<evidence type="ECO:0000313" key="2">
    <source>
        <dbReference type="EMBL" id="CAD7432182.1"/>
    </source>
</evidence>
<dbReference type="EMBL" id="OB795397">
    <property type="protein sequence ID" value="CAD7432182.1"/>
    <property type="molecule type" value="Genomic_DNA"/>
</dbReference>
<sequence length="148" mass="16543">MNDMKADTVPPVVSYSVQDMYSLGVLDQYLTQSSSAAVTVNCVELFLSLTEEHHQHLHSEIIQQKCWMSTQKVVKLDLNDPACAKFDTCGDIDSLQHHKRETPNSHKKCPSKRGNSASKTNTQHLTPKPDEQMREDSSGVFPTAVGER</sequence>
<organism evidence="2">
    <name type="scientific">Timema monikensis</name>
    <dbReference type="NCBI Taxonomy" id="170555"/>
    <lineage>
        <taxon>Eukaryota</taxon>
        <taxon>Metazoa</taxon>
        <taxon>Ecdysozoa</taxon>
        <taxon>Arthropoda</taxon>
        <taxon>Hexapoda</taxon>
        <taxon>Insecta</taxon>
        <taxon>Pterygota</taxon>
        <taxon>Neoptera</taxon>
        <taxon>Polyneoptera</taxon>
        <taxon>Phasmatodea</taxon>
        <taxon>Timematodea</taxon>
        <taxon>Timematoidea</taxon>
        <taxon>Timematidae</taxon>
        <taxon>Timema</taxon>
    </lineage>
</organism>
<gene>
    <name evidence="2" type="ORF">TMSB3V08_LOCUS8895</name>
</gene>
<feature type="region of interest" description="Disordered" evidence="1">
    <location>
        <begin position="96"/>
        <end position="148"/>
    </location>
</feature>
<feature type="compositionally biased region" description="Basic and acidic residues" evidence="1">
    <location>
        <begin position="127"/>
        <end position="137"/>
    </location>
</feature>
<accession>A0A7R9HRN0</accession>
<name>A0A7R9HRN0_9NEOP</name>
<feature type="compositionally biased region" description="Basic residues" evidence="1">
    <location>
        <begin position="97"/>
        <end position="111"/>
    </location>
</feature>
<dbReference type="AlphaFoldDB" id="A0A7R9HRN0"/>
<reference evidence="2" key="1">
    <citation type="submission" date="2020-11" db="EMBL/GenBank/DDBJ databases">
        <authorList>
            <person name="Tran Van P."/>
        </authorList>
    </citation>
    <scope>NUCLEOTIDE SEQUENCE</scope>
</reference>
<evidence type="ECO:0000256" key="1">
    <source>
        <dbReference type="SAM" id="MobiDB-lite"/>
    </source>
</evidence>
<protein>
    <submittedName>
        <fullName evidence="2">Uncharacterized protein</fullName>
    </submittedName>
</protein>
<feature type="compositionally biased region" description="Polar residues" evidence="1">
    <location>
        <begin position="113"/>
        <end position="125"/>
    </location>
</feature>
<proteinExistence type="predicted"/>